<evidence type="ECO:0000256" key="2">
    <source>
        <dbReference type="ARBA" id="ARBA00022840"/>
    </source>
</evidence>
<keyword evidence="2" id="KW-0067">ATP-binding</keyword>
<dbReference type="EMBL" id="ANFO01000023">
    <property type="protein sequence ID" value="KGQ13822.1"/>
    <property type="molecule type" value="Genomic_DNA"/>
</dbReference>
<dbReference type="SUPFAM" id="SSF53850">
    <property type="entry name" value="Periplasmic binding protein-like II"/>
    <property type="match status" value="1"/>
</dbReference>
<keyword evidence="1" id="KW-0547">Nucleotide-binding</keyword>
<dbReference type="PANTHER" id="PTHR32071">
    <property type="entry name" value="TRANSCRIPTIONAL REGULATORY PROTEIN"/>
    <property type="match status" value="1"/>
</dbReference>
<dbReference type="Gene3D" id="3.40.50.300">
    <property type="entry name" value="P-loop containing nucleotide triphosphate hydrolases"/>
    <property type="match status" value="1"/>
</dbReference>
<dbReference type="InterPro" id="IPR025944">
    <property type="entry name" value="Sigma_54_int_dom_CS"/>
</dbReference>
<dbReference type="STRING" id="1245745.A0A0A2W570"/>
<dbReference type="FunFam" id="3.40.50.300:FF:000006">
    <property type="entry name" value="DNA-binding transcriptional regulator NtrC"/>
    <property type="match status" value="1"/>
</dbReference>
<dbReference type="Gene3D" id="1.10.10.60">
    <property type="entry name" value="Homeodomain-like"/>
    <property type="match status" value="1"/>
</dbReference>
<dbReference type="GO" id="GO:0003677">
    <property type="term" value="F:DNA binding"/>
    <property type="evidence" value="ECO:0007669"/>
    <property type="project" value="UniProtKB-KW"/>
</dbReference>
<dbReference type="InterPro" id="IPR002078">
    <property type="entry name" value="Sigma_54_int"/>
</dbReference>
<dbReference type="GO" id="GO:0006355">
    <property type="term" value="P:regulation of DNA-templated transcription"/>
    <property type="evidence" value="ECO:0007669"/>
    <property type="project" value="InterPro"/>
</dbReference>
<dbReference type="InterPro" id="IPR058031">
    <property type="entry name" value="AAA_lid_NorR"/>
</dbReference>
<comment type="caution">
    <text evidence="7">The sequence shown here is derived from an EMBL/GenBank/DDBJ whole genome shotgun (WGS) entry which is preliminary data.</text>
</comment>
<dbReference type="PROSITE" id="PS00688">
    <property type="entry name" value="SIGMA54_INTERACT_3"/>
    <property type="match status" value="1"/>
</dbReference>
<feature type="domain" description="Sigma-54 factor interaction" evidence="6">
    <location>
        <begin position="187"/>
        <end position="416"/>
    </location>
</feature>
<proteinExistence type="predicted"/>
<protein>
    <submittedName>
        <fullName evidence="7">Anaerobic nitric oxide reductase transcription regulator norR</fullName>
    </submittedName>
</protein>
<dbReference type="Gene3D" id="3.30.450.40">
    <property type="match status" value="1"/>
</dbReference>
<dbReference type="PROSITE" id="PS50045">
    <property type="entry name" value="SIGMA54_INTERACT_4"/>
    <property type="match status" value="1"/>
</dbReference>
<dbReference type="SUPFAM" id="SSF55781">
    <property type="entry name" value="GAF domain-like"/>
    <property type="match status" value="1"/>
</dbReference>
<keyword evidence="5" id="KW-0804">Transcription</keyword>
<organism evidence="7 8">
    <name type="scientific">Beauveria bassiana D1-5</name>
    <dbReference type="NCBI Taxonomy" id="1245745"/>
    <lineage>
        <taxon>Eukaryota</taxon>
        <taxon>Fungi</taxon>
        <taxon>Dikarya</taxon>
        <taxon>Ascomycota</taxon>
        <taxon>Pezizomycotina</taxon>
        <taxon>Sordariomycetes</taxon>
        <taxon>Hypocreomycetidae</taxon>
        <taxon>Hypocreales</taxon>
        <taxon>Cordycipitaceae</taxon>
        <taxon>Beauveria</taxon>
    </lineage>
</organism>
<dbReference type="Pfam" id="PF00158">
    <property type="entry name" value="Sigma54_activat"/>
    <property type="match status" value="1"/>
</dbReference>
<evidence type="ECO:0000256" key="5">
    <source>
        <dbReference type="ARBA" id="ARBA00023163"/>
    </source>
</evidence>
<dbReference type="PANTHER" id="PTHR32071:SF35">
    <property type="entry name" value="ANAEROBIC NITRIC OXIDE REDUCTASE TRANSCRIPTION REGULATOR NORR"/>
    <property type="match status" value="1"/>
</dbReference>
<dbReference type="SUPFAM" id="SSF46689">
    <property type="entry name" value="Homeodomain-like"/>
    <property type="match status" value="1"/>
</dbReference>
<dbReference type="SMART" id="SM00382">
    <property type="entry name" value="AAA"/>
    <property type="match status" value="1"/>
</dbReference>
<evidence type="ECO:0000256" key="1">
    <source>
        <dbReference type="ARBA" id="ARBA00022741"/>
    </source>
</evidence>
<dbReference type="GO" id="GO:0005524">
    <property type="term" value="F:ATP binding"/>
    <property type="evidence" value="ECO:0007669"/>
    <property type="project" value="UniProtKB-KW"/>
</dbReference>
<evidence type="ECO:0000313" key="7">
    <source>
        <dbReference type="EMBL" id="KGQ13822.1"/>
    </source>
</evidence>
<dbReference type="Gene3D" id="3.40.190.10">
    <property type="entry name" value="Periplasmic binding protein-like II"/>
    <property type="match status" value="2"/>
</dbReference>
<sequence length="808" mass="86774">MSLSMSSLAAIAIELQSGISHSDRFSRVIRTLRKLLGGDATALLRYESRHFYPLAIDGLAIDVLGRRFAVDAHPRLEAIARAGDVVRFPADSELPDPYDGLIPDHEELKVHACLGLPLFADQTLIGALTVDGMDPYQFDSFSDEELRLIGVLAAGALNNALLLEQLEKQTPEGTVQPAISRGAAGEMIGRSAGISQLKKEIDIVASSDLNVLITGETGVGKELVARAIHAGSARAASPLVYLNCAALPESVAESELFGHVKGAFTGAIHHRTGKFEMADRGTLFLDEIGELPLALQAKLLRVLQYGDIQRVGDDRSQRVDVRVLAATNRDLRQQVLAGEFRADLFHRLSVFPLHVPPLRERGQDIALLAGFFCEQSRAKMGLKQVVLSEAARAHLTQYGWPGNIRELEHAIYRAIVLARAGSPQGEPVLQPQHFQLSGRGDVVAHEPDTPPLASPSASLREATDEFQRGRVAAALARNGNNWAASARELGVDVANLHRLAKRLGVNAGALALCSLLFSASALASSDIRVTYAGSMGKVMDQSLGPAFAKENHGDYQGQGQGAYGMARLLASKKITADVFVSITPGPMQILKDAGLIDDAVPVASTSMVIAYSPKGKYAPQFAAASGKDASWLKVLATPGLKFGRTDPYNDPKGQNIVFTLLLAEKYYQQPGAAKQVMGEVQNPAQVSLEGGLLTRLESGQVDAAAGYESEVISAKLPYIALPDEINLSNPDEAKQWYDTVSFTIKDSAGKDRVLHTQPLVYYAAVLKNAPNGVQQGQKFIDFMRGAEGQKLFKANGYAAPKGQAIYAQ</sequence>
<dbReference type="AlphaFoldDB" id="A0A0A2W570"/>
<dbReference type="HOGENOM" id="CLU_348822_0_0_1"/>
<dbReference type="Gene3D" id="1.10.8.60">
    <property type="match status" value="1"/>
</dbReference>
<keyword evidence="3" id="KW-0805">Transcription regulation</keyword>
<evidence type="ECO:0000259" key="6">
    <source>
        <dbReference type="PROSITE" id="PS50045"/>
    </source>
</evidence>
<evidence type="ECO:0000256" key="4">
    <source>
        <dbReference type="ARBA" id="ARBA00023125"/>
    </source>
</evidence>
<dbReference type="SUPFAM" id="SSF52540">
    <property type="entry name" value="P-loop containing nucleoside triphosphate hydrolases"/>
    <property type="match status" value="1"/>
</dbReference>
<gene>
    <name evidence="7" type="ORF">BBAD15_g303</name>
</gene>
<reference evidence="7 8" key="1">
    <citation type="submission" date="2012-10" db="EMBL/GenBank/DDBJ databases">
        <title>Genome sequencing and analysis of entomopathogenic fungi Beauveria bassiana D1-5.</title>
        <authorList>
            <person name="Li Q."/>
            <person name="Wang L."/>
            <person name="Zhang Z."/>
            <person name="Wang Q."/>
            <person name="Ren J."/>
            <person name="Wang M."/>
            <person name="Xu W."/>
            <person name="Wang J."/>
            <person name="Lu Y."/>
            <person name="Du Q."/>
            <person name="Sun Z."/>
        </authorList>
    </citation>
    <scope>NUCLEOTIDE SEQUENCE [LARGE SCALE GENOMIC DNA]</scope>
    <source>
        <strain evidence="7 8">D1-5</strain>
    </source>
</reference>
<dbReference type="Pfam" id="PF01590">
    <property type="entry name" value="GAF"/>
    <property type="match status" value="1"/>
</dbReference>
<dbReference type="InterPro" id="IPR029016">
    <property type="entry name" value="GAF-like_dom_sf"/>
</dbReference>
<evidence type="ECO:0000313" key="8">
    <source>
        <dbReference type="Proteomes" id="UP000030106"/>
    </source>
</evidence>
<dbReference type="CDD" id="cd00009">
    <property type="entry name" value="AAA"/>
    <property type="match status" value="1"/>
</dbReference>
<name>A0A0A2W570_BEABA</name>
<dbReference type="PROSITE" id="PS00675">
    <property type="entry name" value="SIGMA54_INTERACT_1"/>
    <property type="match status" value="1"/>
</dbReference>
<dbReference type="CDD" id="cd13540">
    <property type="entry name" value="PBP2_ModA_WtpA"/>
    <property type="match status" value="1"/>
</dbReference>
<dbReference type="InterPro" id="IPR027417">
    <property type="entry name" value="P-loop_NTPase"/>
</dbReference>
<dbReference type="Pfam" id="PF13531">
    <property type="entry name" value="SBP_bac_11"/>
    <property type="match status" value="1"/>
</dbReference>
<dbReference type="InterPro" id="IPR009057">
    <property type="entry name" value="Homeodomain-like_sf"/>
</dbReference>
<dbReference type="NCBIfam" id="NF003451">
    <property type="entry name" value="PRK05022.1"/>
    <property type="match status" value="1"/>
</dbReference>
<dbReference type="Pfam" id="PF25601">
    <property type="entry name" value="AAA_lid_14"/>
    <property type="match status" value="1"/>
</dbReference>
<accession>A0A0A2W570</accession>
<dbReference type="InterPro" id="IPR025662">
    <property type="entry name" value="Sigma_54_int_dom_ATP-bd_1"/>
</dbReference>
<dbReference type="Proteomes" id="UP000030106">
    <property type="component" value="Unassembled WGS sequence"/>
</dbReference>
<dbReference type="InterPro" id="IPR003593">
    <property type="entry name" value="AAA+_ATPase"/>
</dbReference>
<dbReference type="SMART" id="SM00065">
    <property type="entry name" value="GAF"/>
    <property type="match status" value="1"/>
</dbReference>
<keyword evidence="4" id="KW-0238">DNA-binding</keyword>
<evidence type="ECO:0000256" key="3">
    <source>
        <dbReference type="ARBA" id="ARBA00023015"/>
    </source>
</evidence>
<dbReference type="InterPro" id="IPR003018">
    <property type="entry name" value="GAF"/>
</dbReference>